<proteinExistence type="predicted"/>
<dbReference type="RefSeq" id="XP_044452474.1">
    <property type="nucleotide sequence ID" value="XM_044596539.1"/>
</dbReference>
<dbReference type="Gramene" id="TraesCS2A02G052100.1">
    <property type="protein sequence ID" value="TraesCS2A02G052100.1"/>
    <property type="gene ID" value="TraesCS2A02G052100"/>
</dbReference>
<gene>
    <name evidence="7" type="primary">LOC123184411</name>
</gene>
<dbReference type="GeneID" id="123184411"/>
<dbReference type="OrthoDB" id="2021064at2759"/>
<dbReference type="Gramene" id="TraesNOR2A03G00601010.1">
    <property type="protein sequence ID" value="TraesNOR2A03G00601010.1"/>
    <property type="gene ID" value="TraesNOR2A03G00601010"/>
</dbReference>
<keyword evidence="3" id="KW-0238">DNA-binding</keyword>
<evidence type="ECO:0000256" key="4">
    <source>
        <dbReference type="ARBA" id="ARBA00023163"/>
    </source>
</evidence>
<evidence type="ECO:0000256" key="1">
    <source>
        <dbReference type="ARBA" id="ARBA00004123"/>
    </source>
</evidence>
<reference evidence="7" key="1">
    <citation type="submission" date="2018-08" db="EMBL/GenBank/DDBJ databases">
        <authorList>
            <person name="Rossello M."/>
        </authorList>
    </citation>
    <scope>NUCLEOTIDE SEQUENCE [LARGE SCALE GENOMIC DNA]</scope>
    <source>
        <strain evidence="7">cv. Chinese Spring</strain>
    </source>
</reference>
<reference evidence="7" key="2">
    <citation type="submission" date="2018-10" db="UniProtKB">
        <authorList>
            <consortium name="EnsemblPlants"/>
        </authorList>
    </citation>
    <scope>IDENTIFICATION</scope>
</reference>
<keyword evidence="4" id="KW-0804">Transcription</keyword>
<evidence type="ECO:0000313" key="7">
    <source>
        <dbReference type="EnsemblPlants" id="TraesCS2A02G052100.1"/>
    </source>
</evidence>
<evidence type="ECO:0000259" key="6">
    <source>
        <dbReference type="PROSITE" id="PS50811"/>
    </source>
</evidence>
<dbReference type="PaxDb" id="4565-Traes_2AS_1AFFE8DA6.1"/>
<dbReference type="SMR" id="A0A3B6ARG7"/>
<comment type="subcellular location">
    <subcellularLocation>
        <location evidence="1">Nucleus</location>
    </subcellularLocation>
</comment>
<sequence length="254" mass="28261">MKSSSTMVVNGGSEMDALLLLRRQQELLTQLRALILPTFRDADGRSADLAICLFDDIIDCIDGVMSRLQGLSAAGGHGLATAPFVLADVDVVSPNAGEGQDEKHVISNVGQKRRRNNDKRSRSLVTVVPHYDGHHWRKYGQKNINGREHARSYYRCAYTERNCPATKTIQQQDHNVTINCEEETAKYIVVYYGHHTCCDDSTRNGAKNDPGMDLIQNGKMAGAVTEFQKFDPGDVDMPALIEVLDNPELNWDII</sequence>
<dbReference type="Gramene" id="TraesLDM2A03G00595550.1">
    <property type="protein sequence ID" value="TraesLDM2A03G00595550.1"/>
    <property type="gene ID" value="TraesLDM2A03G00595550"/>
</dbReference>
<dbReference type="InterPro" id="IPR003657">
    <property type="entry name" value="WRKY_dom"/>
</dbReference>
<evidence type="ECO:0000256" key="3">
    <source>
        <dbReference type="ARBA" id="ARBA00023125"/>
    </source>
</evidence>
<dbReference type="InterPro" id="IPR036576">
    <property type="entry name" value="WRKY_dom_sf"/>
</dbReference>
<accession>A0A3B6ARG7</accession>
<dbReference type="Gramene" id="TraesLAC2A03G00597420.1">
    <property type="protein sequence ID" value="TraesLAC2A03G00597420.1"/>
    <property type="gene ID" value="TraesLAC2A03G00597420"/>
</dbReference>
<dbReference type="GO" id="GO:0003700">
    <property type="term" value="F:DNA-binding transcription factor activity"/>
    <property type="evidence" value="ECO:0000318"/>
    <property type="project" value="GO_Central"/>
</dbReference>
<dbReference type="SMART" id="SM00774">
    <property type="entry name" value="WRKY"/>
    <property type="match status" value="1"/>
</dbReference>
<dbReference type="InterPro" id="IPR044810">
    <property type="entry name" value="WRKY_plant"/>
</dbReference>
<evidence type="ECO:0000256" key="5">
    <source>
        <dbReference type="ARBA" id="ARBA00023242"/>
    </source>
</evidence>
<dbReference type="SUPFAM" id="SSF118290">
    <property type="entry name" value="WRKY DNA-binding domain"/>
    <property type="match status" value="1"/>
</dbReference>
<dbReference type="PANTHER" id="PTHR31282">
    <property type="entry name" value="WRKY TRANSCRIPTION FACTOR 21-RELATED"/>
    <property type="match status" value="1"/>
</dbReference>
<organism evidence="7">
    <name type="scientific">Triticum aestivum</name>
    <name type="common">Wheat</name>
    <dbReference type="NCBI Taxonomy" id="4565"/>
    <lineage>
        <taxon>Eukaryota</taxon>
        <taxon>Viridiplantae</taxon>
        <taxon>Streptophyta</taxon>
        <taxon>Embryophyta</taxon>
        <taxon>Tracheophyta</taxon>
        <taxon>Spermatophyta</taxon>
        <taxon>Magnoliopsida</taxon>
        <taxon>Liliopsida</taxon>
        <taxon>Poales</taxon>
        <taxon>Poaceae</taxon>
        <taxon>BOP clade</taxon>
        <taxon>Pooideae</taxon>
        <taxon>Triticodae</taxon>
        <taxon>Triticeae</taxon>
        <taxon>Triticinae</taxon>
        <taxon>Triticum</taxon>
    </lineage>
</organism>
<protein>
    <recommendedName>
        <fullName evidence="6">WRKY domain-containing protein</fullName>
    </recommendedName>
</protein>
<keyword evidence="8" id="KW-1185">Reference proteome</keyword>
<dbReference type="GO" id="GO:0006355">
    <property type="term" value="P:regulation of DNA-templated transcription"/>
    <property type="evidence" value="ECO:0000318"/>
    <property type="project" value="GO_Central"/>
</dbReference>
<dbReference type="Gramene" id="TraesCAD_scaffold_061617_01G000200.1">
    <property type="protein sequence ID" value="TraesCAD_scaffold_061617_01G000200.1"/>
    <property type="gene ID" value="TraesCAD_scaffold_061617_01G000200"/>
</dbReference>
<dbReference type="EnsemblPlants" id="TraesCS2A02G052100.1">
    <property type="protein sequence ID" value="TraesCS2A02G052100.1"/>
    <property type="gene ID" value="TraesCS2A02G052100"/>
</dbReference>
<dbReference type="Gramene" id="TraesWEE_scaffold_058884_01G000200.1">
    <property type="protein sequence ID" value="TraesWEE_scaffold_058884_01G000200.1"/>
    <property type="gene ID" value="TraesWEE_scaffold_058884_01G000200"/>
</dbReference>
<feature type="domain" description="WRKY" evidence="6">
    <location>
        <begin position="132"/>
        <end position="175"/>
    </location>
</feature>
<name>A0A3B6ARG7_WHEAT</name>
<evidence type="ECO:0000313" key="8">
    <source>
        <dbReference type="Proteomes" id="UP000019116"/>
    </source>
</evidence>
<dbReference type="PROSITE" id="PS50811">
    <property type="entry name" value="WRKY"/>
    <property type="match status" value="1"/>
</dbReference>
<dbReference type="Gramene" id="TraesCS2A03G0098200.1">
    <property type="protein sequence ID" value="TraesCS2A03G0098200.1.CDS"/>
    <property type="gene ID" value="TraesCS2A03G0098200"/>
</dbReference>
<dbReference type="Gramene" id="TraesARI2A03G00600000.1">
    <property type="protein sequence ID" value="TraesARI2A03G00600000.1"/>
    <property type="gene ID" value="TraesARI2A03G00600000"/>
</dbReference>
<keyword evidence="5" id="KW-0539">Nucleus</keyword>
<evidence type="ECO:0000256" key="2">
    <source>
        <dbReference type="ARBA" id="ARBA00023015"/>
    </source>
</evidence>
<keyword evidence="2" id="KW-0805">Transcription regulation</keyword>
<dbReference type="Gene3D" id="2.20.25.80">
    <property type="entry name" value="WRKY domain"/>
    <property type="match status" value="1"/>
</dbReference>
<dbReference type="AlphaFoldDB" id="A0A3B6ARG7"/>
<dbReference type="Pfam" id="PF03106">
    <property type="entry name" value="WRKY"/>
    <property type="match status" value="1"/>
</dbReference>
<dbReference type="GO" id="GO:0000976">
    <property type="term" value="F:transcription cis-regulatory region binding"/>
    <property type="evidence" value="ECO:0000318"/>
    <property type="project" value="GO_Central"/>
</dbReference>
<dbReference type="GO" id="GO:0005634">
    <property type="term" value="C:nucleus"/>
    <property type="evidence" value="ECO:0000318"/>
    <property type="project" value="GO_Central"/>
</dbReference>
<dbReference type="Proteomes" id="UP000019116">
    <property type="component" value="Chromosome 2A"/>
</dbReference>
<dbReference type="Gramene" id="TraesJUL2A03G00596420.1">
    <property type="protein sequence ID" value="TraesJUL2A03G00596420.1"/>
    <property type="gene ID" value="TraesJUL2A03G00596420"/>
</dbReference>